<dbReference type="PANTHER" id="PTHR34653">
    <property type="match status" value="1"/>
</dbReference>
<dbReference type="PANTHER" id="PTHR34653:SF1">
    <property type="entry name" value="FLAGELLAR HOOK-BASAL BODY COMPLEX PROTEIN FLIE"/>
    <property type="match status" value="1"/>
</dbReference>
<dbReference type="EMBL" id="MKIE01000002">
    <property type="protein sequence ID" value="OHW62751.1"/>
    <property type="molecule type" value="Genomic_DNA"/>
</dbReference>
<protein>
    <recommendedName>
        <fullName evidence="4 5">Flagellar hook-basal body complex protein FliE</fullName>
    </recommendedName>
</protein>
<keyword evidence="6" id="KW-0966">Cell projection</keyword>
<evidence type="ECO:0000256" key="3">
    <source>
        <dbReference type="ARBA" id="ARBA00023143"/>
    </source>
</evidence>
<evidence type="ECO:0000313" key="7">
    <source>
        <dbReference type="Proteomes" id="UP000180254"/>
    </source>
</evidence>
<dbReference type="AlphaFoldDB" id="A0A1S1V821"/>
<dbReference type="GO" id="GO:0009425">
    <property type="term" value="C:bacterial-type flagellum basal body"/>
    <property type="evidence" value="ECO:0007669"/>
    <property type="project" value="UniProtKB-SubCell"/>
</dbReference>
<reference evidence="6 7" key="1">
    <citation type="submission" date="2016-09" db="EMBL/GenBank/DDBJ databases">
        <title>Genome sequence of Eubacterium angustum.</title>
        <authorList>
            <person name="Poehlein A."/>
            <person name="Daniel R."/>
        </authorList>
    </citation>
    <scope>NUCLEOTIDE SEQUENCE [LARGE SCALE GENOMIC DNA]</scope>
    <source>
        <strain evidence="6 7">DSM 1989</strain>
    </source>
</reference>
<evidence type="ECO:0000256" key="5">
    <source>
        <dbReference type="NCBIfam" id="TIGR00205"/>
    </source>
</evidence>
<comment type="caution">
    <text evidence="6">The sequence shown here is derived from an EMBL/GenBank/DDBJ whole genome shotgun (WGS) entry which is preliminary data.</text>
</comment>
<dbReference type="Pfam" id="PF02049">
    <property type="entry name" value="FliE"/>
    <property type="match status" value="1"/>
</dbReference>
<comment type="subcellular location">
    <subcellularLocation>
        <location evidence="1 4">Bacterial flagellum basal body</location>
    </subcellularLocation>
</comment>
<keyword evidence="6" id="KW-0969">Cilium</keyword>
<evidence type="ECO:0000313" key="6">
    <source>
        <dbReference type="EMBL" id="OHW62751.1"/>
    </source>
</evidence>
<proteinExistence type="inferred from homology"/>
<organism evidence="6 7">
    <name type="scientific">Andreesenia angusta</name>
    <dbReference type="NCBI Taxonomy" id="39480"/>
    <lineage>
        <taxon>Bacteria</taxon>
        <taxon>Bacillati</taxon>
        <taxon>Bacillota</taxon>
        <taxon>Tissierellia</taxon>
        <taxon>Tissierellales</taxon>
        <taxon>Gottschalkiaceae</taxon>
        <taxon>Andreesenia</taxon>
    </lineage>
</organism>
<sequence length="101" mass="11320">MNINGISSISGNEMFKIDKAGFEEAQESEVSFQDFLKQSIKEVNELQVDAENKNIMLATGKIENIHDVTIASEKAKVALDLTLAVRTKVVDAYREIMRMQV</sequence>
<dbReference type="NCBIfam" id="TIGR00205">
    <property type="entry name" value="fliE"/>
    <property type="match status" value="1"/>
</dbReference>
<dbReference type="HAMAP" id="MF_00724">
    <property type="entry name" value="FliE"/>
    <property type="match status" value="1"/>
</dbReference>
<evidence type="ECO:0000256" key="1">
    <source>
        <dbReference type="ARBA" id="ARBA00004117"/>
    </source>
</evidence>
<dbReference type="GO" id="GO:0005198">
    <property type="term" value="F:structural molecule activity"/>
    <property type="evidence" value="ECO:0007669"/>
    <property type="project" value="UniProtKB-UniRule"/>
</dbReference>
<dbReference type="InterPro" id="IPR001624">
    <property type="entry name" value="FliE"/>
</dbReference>
<dbReference type="GO" id="GO:0003774">
    <property type="term" value="F:cytoskeletal motor activity"/>
    <property type="evidence" value="ECO:0007669"/>
    <property type="project" value="InterPro"/>
</dbReference>
<keyword evidence="3 4" id="KW-0975">Bacterial flagellum</keyword>
<name>A0A1S1V821_9FIRM</name>
<gene>
    <name evidence="4 6" type="primary">fliE</name>
    <name evidence="6" type="ORF">EUAN_05350</name>
</gene>
<comment type="similarity">
    <text evidence="2 4">Belongs to the FliE family.</text>
</comment>
<dbReference type="OrthoDB" id="9812413at2"/>
<keyword evidence="7" id="KW-1185">Reference proteome</keyword>
<dbReference type="GO" id="GO:0071973">
    <property type="term" value="P:bacterial-type flagellum-dependent cell motility"/>
    <property type="evidence" value="ECO:0007669"/>
    <property type="project" value="InterPro"/>
</dbReference>
<dbReference type="Proteomes" id="UP000180254">
    <property type="component" value="Unassembled WGS sequence"/>
</dbReference>
<evidence type="ECO:0000256" key="4">
    <source>
        <dbReference type="HAMAP-Rule" id="MF_00724"/>
    </source>
</evidence>
<evidence type="ECO:0000256" key="2">
    <source>
        <dbReference type="ARBA" id="ARBA00009272"/>
    </source>
</evidence>
<accession>A0A1S1V821</accession>
<dbReference type="STRING" id="39480.EUAN_05350"/>
<keyword evidence="6" id="KW-0282">Flagellum</keyword>
<dbReference type="PRINTS" id="PR01006">
    <property type="entry name" value="FLGHOOKFLIE"/>
</dbReference>